<reference evidence="2 3" key="1">
    <citation type="submission" date="2018-06" db="EMBL/GenBank/DDBJ databases">
        <authorList>
            <consortium name="Pathogen Informatics"/>
            <person name="Doyle S."/>
        </authorList>
    </citation>
    <scope>NUCLEOTIDE SEQUENCE [LARGE SCALE GENOMIC DNA]</scope>
    <source>
        <strain evidence="2 3">NCTC11647</strain>
    </source>
</reference>
<organism evidence="2 3">
    <name type="scientific">Photobacterium damselae</name>
    <dbReference type="NCBI Taxonomy" id="38293"/>
    <lineage>
        <taxon>Bacteria</taxon>
        <taxon>Pseudomonadati</taxon>
        <taxon>Pseudomonadota</taxon>
        <taxon>Gammaproteobacteria</taxon>
        <taxon>Vibrionales</taxon>
        <taxon>Vibrionaceae</taxon>
        <taxon>Photobacterium</taxon>
    </lineage>
</organism>
<evidence type="ECO:0000259" key="1">
    <source>
        <dbReference type="Pfam" id="PF03372"/>
    </source>
</evidence>
<dbReference type="EMBL" id="UATL01000007">
    <property type="protein sequence ID" value="SPY45614.1"/>
    <property type="molecule type" value="Genomic_DNA"/>
</dbReference>
<protein>
    <submittedName>
        <fullName evidence="2">Uncharacterized protein conserved in bacteria</fullName>
    </submittedName>
</protein>
<dbReference type="OrthoDB" id="9800417at2"/>
<dbReference type="InterPro" id="IPR036691">
    <property type="entry name" value="Endo/exonu/phosph_ase_sf"/>
</dbReference>
<gene>
    <name evidence="2" type="ORF">NCTC11647_04122</name>
</gene>
<dbReference type="Gene3D" id="3.60.10.10">
    <property type="entry name" value="Endonuclease/exonuclease/phosphatase"/>
    <property type="match status" value="1"/>
</dbReference>
<dbReference type="Proteomes" id="UP000251647">
    <property type="component" value="Unassembled WGS sequence"/>
</dbReference>
<sequence>MNKLCYSPIALALAVTPLPSLADSFTCQDQVLTPIYQLQGDGERSPLVPAGQYQSNESYFVQGVVTKKVTGLYQGFFIQDAQGDNNPQTSDGIFVYTGSKLNVDVKPGMQVCLLAPVKEHYQQTQLVAHPDQIELGAMTQPLAPTPVVIEADETLAQAMERYEGMWVKLTKQSQLTVTRNFGFDYSSYRNNMVLSHQAPLLKPTQIYIAGSEQAQALANANRSNQLYIDTDQKPANGVIPYFPDFDPEQGYIRVGDGLVNLEGVIGFSYNNYRLLPTNSVTSADFIHYQDRTVAPEIVTDSNLKVASFNVLNFFTSASSIGGDLNVTCQDQADADASKGCNRGAKTEADFVLQRTKIVNALTAMDADIVGIMEMENNGFGDNSAIANLVEHLNAQWSDTSQHYRFIEIAAKDKNQGQYFGSDAIMVAMLYRPAKVTPKGDAEVIRMPEQHIVGTSPEGEEKQLDKYQRDSLLQSFTVNHAKQKQKTLTIVVNHLKSKGSGCYEDWVNGEFDSDPADLQRRCNAFRVSAAQVLANSLKKVKGDLLVIGDMNSYGMEDPIRVLTNYKPNQAQRKIMTASGTSIAGVPYQAVGQEVGKGLGLKNLATQWHGKDSYSYSFGGELGSLDHALANKSLAKKVVGIEDWHINSVENALFEYSRKYSGELAKSEGPYSASDHDPVIISLHYKMKQPGFNLTIHNRSEQPIYPVFDRWYWDSTKPWLFGGDSRHYDEQDSFLKWMGISTGDKVRLSVLAYGVYEVPCGYSPLKLTGKLTAVYNGDHCRIK</sequence>
<evidence type="ECO:0000313" key="3">
    <source>
        <dbReference type="Proteomes" id="UP000251647"/>
    </source>
</evidence>
<dbReference type="GO" id="GO:0003824">
    <property type="term" value="F:catalytic activity"/>
    <property type="evidence" value="ECO:0007669"/>
    <property type="project" value="InterPro"/>
</dbReference>
<dbReference type="RefSeq" id="WP_005302670.1">
    <property type="nucleotide sequence ID" value="NZ_PYOG01000008.1"/>
</dbReference>
<dbReference type="SUPFAM" id="SSF56219">
    <property type="entry name" value="DNase I-like"/>
    <property type="match status" value="1"/>
</dbReference>
<evidence type="ECO:0000313" key="2">
    <source>
        <dbReference type="EMBL" id="SPY45614.1"/>
    </source>
</evidence>
<dbReference type="AlphaFoldDB" id="A0A2T3QKE7"/>
<feature type="domain" description="Endonuclease/exonuclease/phosphatase" evidence="1">
    <location>
        <begin position="307"/>
        <end position="674"/>
    </location>
</feature>
<dbReference type="InterPro" id="IPR005135">
    <property type="entry name" value="Endo/exonuclease/phosphatase"/>
</dbReference>
<accession>A0A2T3QKE7</accession>
<dbReference type="InterPro" id="IPR047971">
    <property type="entry name" value="ExeM-like"/>
</dbReference>
<dbReference type="Pfam" id="PF03372">
    <property type="entry name" value="Exo_endo_phos"/>
    <property type="match status" value="1"/>
</dbReference>
<proteinExistence type="predicted"/>
<dbReference type="CDD" id="cd04486">
    <property type="entry name" value="YhcR_OBF_like"/>
    <property type="match status" value="1"/>
</dbReference>
<dbReference type="PANTHER" id="PTHR42834">
    <property type="entry name" value="ENDONUCLEASE/EXONUCLEASE/PHOSPHATASE FAMILY PROTEIN (AFU_ORTHOLOGUE AFUA_3G09210)"/>
    <property type="match status" value="1"/>
</dbReference>
<dbReference type="NCBIfam" id="NF033681">
    <property type="entry name" value="ExeM_NucH_DNase"/>
    <property type="match status" value="1"/>
</dbReference>
<dbReference type="PANTHER" id="PTHR42834:SF1">
    <property type="entry name" value="ENDONUCLEASE_EXONUCLEASE_PHOSPHATASE FAMILY PROTEIN (AFU_ORTHOLOGUE AFUA_3G09210)"/>
    <property type="match status" value="1"/>
</dbReference>
<name>A0A2T3QKE7_PHODM</name>